<dbReference type="InterPro" id="IPR013087">
    <property type="entry name" value="Znf_C2H2_type"/>
</dbReference>
<evidence type="ECO:0000259" key="2">
    <source>
        <dbReference type="PROSITE" id="PS00028"/>
    </source>
</evidence>
<dbReference type="GO" id="GO:0000976">
    <property type="term" value="F:transcription cis-regulatory region binding"/>
    <property type="evidence" value="ECO:0007669"/>
    <property type="project" value="TreeGrafter"/>
</dbReference>
<dbReference type="PROSITE" id="PS00028">
    <property type="entry name" value="ZINC_FINGER_C2H2_1"/>
    <property type="match status" value="1"/>
</dbReference>
<keyword evidence="1" id="KW-0812">Transmembrane</keyword>
<feature type="transmembrane region" description="Helical" evidence="1">
    <location>
        <begin position="255"/>
        <end position="277"/>
    </location>
</feature>
<dbReference type="PANTHER" id="PTHR21385:SF0">
    <property type="entry name" value="RE51073P"/>
    <property type="match status" value="1"/>
</dbReference>
<gene>
    <name evidence="3" type="ORF">Pyn_32301</name>
</gene>
<dbReference type="AlphaFoldDB" id="A0A314UIZ8"/>
<feature type="domain" description="C2H2-type" evidence="2">
    <location>
        <begin position="138"/>
        <end position="159"/>
    </location>
</feature>
<dbReference type="Proteomes" id="UP000250321">
    <property type="component" value="Unassembled WGS sequence"/>
</dbReference>
<keyword evidence="1" id="KW-1133">Transmembrane helix</keyword>
<name>A0A314UIZ8_PRUYE</name>
<organism evidence="3 4">
    <name type="scientific">Prunus yedoensis var. nudiflora</name>
    <dbReference type="NCBI Taxonomy" id="2094558"/>
    <lineage>
        <taxon>Eukaryota</taxon>
        <taxon>Viridiplantae</taxon>
        <taxon>Streptophyta</taxon>
        <taxon>Embryophyta</taxon>
        <taxon>Tracheophyta</taxon>
        <taxon>Spermatophyta</taxon>
        <taxon>Magnoliopsida</taxon>
        <taxon>eudicotyledons</taxon>
        <taxon>Gunneridae</taxon>
        <taxon>Pentapetalae</taxon>
        <taxon>rosids</taxon>
        <taxon>fabids</taxon>
        <taxon>Rosales</taxon>
        <taxon>Rosaceae</taxon>
        <taxon>Amygdaloideae</taxon>
        <taxon>Amygdaleae</taxon>
        <taxon>Prunus</taxon>
    </lineage>
</organism>
<comment type="caution">
    <text evidence="3">The sequence shown here is derived from an EMBL/GenBank/DDBJ whole genome shotgun (WGS) entry which is preliminary data.</text>
</comment>
<dbReference type="OrthoDB" id="4507at2759"/>
<sequence length="302" mass="34759">MLIFGWLQDRPAAPWFPTGGSTYECAHTHTAAAILSISKTLSPFGASSSKKTNRPILAFGVLRSFPRTLEQEHEHAHEVHCSRERSRAAWKIIEEYLMPFLEQEHYEMSSKCRLHPENDLFRDQEQHKIHLDINEWQCGYCKKSFRAEKFLDQHFDNRHCNLLNVSGSKCLADLCGALHCDVVMDTKSSKTKCNPAAAARNHHLCEGLADSCFPINQGRSARRLNELFLHQFCHAHTCSRKRKHFPRGGKKQLSVFYLAISILTLMLLPIFYLIVYLHQREMRTGTQDLRRISKVGQKTKPS</sequence>
<proteinExistence type="predicted"/>
<dbReference type="PANTHER" id="PTHR21385">
    <property type="entry name" value="ZINC FINGER PROTEIN-RELATED"/>
    <property type="match status" value="1"/>
</dbReference>
<reference evidence="3 4" key="1">
    <citation type="submission" date="2018-02" db="EMBL/GenBank/DDBJ databases">
        <title>Draft genome of wild Prunus yedoensis var. nudiflora.</title>
        <authorList>
            <person name="Baek S."/>
            <person name="Kim J.-H."/>
            <person name="Choi K."/>
            <person name="Kim G.-B."/>
            <person name="Cho A."/>
            <person name="Jang H."/>
            <person name="Shin C.-H."/>
            <person name="Yu H.-J."/>
            <person name="Mun J.-H."/>
        </authorList>
    </citation>
    <scope>NUCLEOTIDE SEQUENCE [LARGE SCALE GENOMIC DNA]</scope>
    <source>
        <strain evidence="4">cv. Jeju island</strain>
        <tissue evidence="3">Leaf</tissue>
    </source>
</reference>
<evidence type="ECO:0000256" key="1">
    <source>
        <dbReference type="SAM" id="Phobius"/>
    </source>
</evidence>
<evidence type="ECO:0000313" key="3">
    <source>
        <dbReference type="EMBL" id="PQM37271.1"/>
    </source>
</evidence>
<accession>A0A314UIZ8</accession>
<evidence type="ECO:0000313" key="4">
    <source>
        <dbReference type="Proteomes" id="UP000250321"/>
    </source>
</evidence>
<protein>
    <recommendedName>
        <fullName evidence="2">C2H2-type domain-containing protein</fullName>
    </recommendedName>
</protein>
<dbReference type="EMBL" id="PJQY01003473">
    <property type="protein sequence ID" value="PQM37271.1"/>
    <property type="molecule type" value="Genomic_DNA"/>
</dbReference>
<keyword evidence="1" id="KW-0472">Membrane</keyword>
<keyword evidence="4" id="KW-1185">Reference proteome</keyword>